<feature type="transmembrane region" description="Helical" evidence="7">
    <location>
        <begin position="290"/>
        <end position="308"/>
    </location>
</feature>
<feature type="region of interest" description="Disordered" evidence="8">
    <location>
        <begin position="1"/>
        <end position="23"/>
    </location>
</feature>
<proteinExistence type="inferred from homology"/>
<dbReference type="EMBL" id="QLNP01000098">
    <property type="protein sequence ID" value="RAM35966.1"/>
    <property type="molecule type" value="Genomic_DNA"/>
</dbReference>
<feature type="transmembrane region" description="Helical" evidence="7">
    <location>
        <begin position="131"/>
        <end position="152"/>
    </location>
</feature>
<keyword evidence="2 7" id="KW-0813">Transport</keyword>
<feature type="transmembrane region" description="Helical" evidence="7">
    <location>
        <begin position="37"/>
        <end position="64"/>
    </location>
</feature>
<keyword evidence="4 7" id="KW-0812">Transmembrane</keyword>
<evidence type="ECO:0000256" key="6">
    <source>
        <dbReference type="ARBA" id="ARBA00023136"/>
    </source>
</evidence>
<organism evidence="10 11">
    <name type="scientific">Arthrobacter globiformis</name>
    <dbReference type="NCBI Taxonomy" id="1665"/>
    <lineage>
        <taxon>Bacteria</taxon>
        <taxon>Bacillati</taxon>
        <taxon>Actinomycetota</taxon>
        <taxon>Actinomycetes</taxon>
        <taxon>Micrococcales</taxon>
        <taxon>Micrococcaceae</taxon>
        <taxon>Arthrobacter</taxon>
    </lineage>
</organism>
<reference evidence="10 11" key="1">
    <citation type="submission" date="2018-04" db="EMBL/GenBank/DDBJ databases">
        <title>Bacteria isolated from cave deposits of Manipur.</title>
        <authorList>
            <person name="Sahoo D."/>
            <person name="Sarangthem I."/>
            <person name="Nandeibam J."/>
        </authorList>
    </citation>
    <scope>NUCLEOTIDE SEQUENCE [LARGE SCALE GENOMIC DNA]</scope>
    <source>
        <strain evidence="11">mrc11</strain>
    </source>
</reference>
<feature type="transmembrane region" description="Helical" evidence="7">
    <location>
        <begin position="94"/>
        <end position="119"/>
    </location>
</feature>
<comment type="caution">
    <text evidence="10">The sequence shown here is derived from an EMBL/GenBank/DDBJ whole genome shotgun (WGS) entry which is preliminary data.</text>
</comment>
<protein>
    <submittedName>
        <fullName evidence="10">Sugar ABC transporter permease</fullName>
    </submittedName>
</protein>
<keyword evidence="6 7" id="KW-0472">Membrane</keyword>
<evidence type="ECO:0000256" key="4">
    <source>
        <dbReference type="ARBA" id="ARBA00022692"/>
    </source>
</evidence>
<keyword evidence="3" id="KW-1003">Cell membrane</keyword>
<feature type="transmembrane region" description="Helical" evidence="7">
    <location>
        <begin position="222"/>
        <end position="243"/>
    </location>
</feature>
<evidence type="ECO:0000256" key="1">
    <source>
        <dbReference type="ARBA" id="ARBA00004651"/>
    </source>
</evidence>
<comment type="similarity">
    <text evidence="7">Belongs to the binding-protein-dependent transport system permease family.</text>
</comment>
<dbReference type="OrthoDB" id="5174895at2"/>
<feature type="compositionally biased region" description="Polar residues" evidence="8">
    <location>
        <begin position="1"/>
        <end position="15"/>
    </location>
</feature>
<dbReference type="SUPFAM" id="SSF161098">
    <property type="entry name" value="MetI-like"/>
    <property type="match status" value="1"/>
</dbReference>
<evidence type="ECO:0000256" key="5">
    <source>
        <dbReference type="ARBA" id="ARBA00022989"/>
    </source>
</evidence>
<dbReference type="InterPro" id="IPR035906">
    <property type="entry name" value="MetI-like_sf"/>
</dbReference>
<evidence type="ECO:0000256" key="2">
    <source>
        <dbReference type="ARBA" id="ARBA00022448"/>
    </source>
</evidence>
<evidence type="ECO:0000256" key="3">
    <source>
        <dbReference type="ARBA" id="ARBA00022475"/>
    </source>
</evidence>
<dbReference type="AlphaFoldDB" id="A0A328HBL0"/>
<dbReference type="CDD" id="cd06261">
    <property type="entry name" value="TM_PBP2"/>
    <property type="match status" value="1"/>
</dbReference>
<keyword evidence="5 7" id="KW-1133">Transmembrane helix</keyword>
<dbReference type="Gene3D" id="1.10.3720.10">
    <property type="entry name" value="MetI-like"/>
    <property type="match status" value="1"/>
</dbReference>
<evidence type="ECO:0000256" key="8">
    <source>
        <dbReference type="SAM" id="MobiDB-lite"/>
    </source>
</evidence>
<dbReference type="GO" id="GO:0055085">
    <property type="term" value="P:transmembrane transport"/>
    <property type="evidence" value="ECO:0007669"/>
    <property type="project" value="InterPro"/>
</dbReference>
<dbReference type="Proteomes" id="UP000249166">
    <property type="component" value="Unassembled WGS sequence"/>
</dbReference>
<dbReference type="InterPro" id="IPR051393">
    <property type="entry name" value="ABC_transporter_permease"/>
</dbReference>
<dbReference type="PANTHER" id="PTHR30193">
    <property type="entry name" value="ABC TRANSPORTER PERMEASE PROTEIN"/>
    <property type="match status" value="1"/>
</dbReference>
<evidence type="ECO:0000313" key="10">
    <source>
        <dbReference type="EMBL" id="RAM35966.1"/>
    </source>
</evidence>
<dbReference type="PANTHER" id="PTHR30193:SF37">
    <property type="entry name" value="INNER MEMBRANE ABC TRANSPORTER PERMEASE PROTEIN YCJO"/>
    <property type="match status" value="1"/>
</dbReference>
<evidence type="ECO:0000256" key="7">
    <source>
        <dbReference type="RuleBase" id="RU363032"/>
    </source>
</evidence>
<feature type="transmembrane region" description="Helical" evidence="7">
    <location>
        <begin position="178"/>
        <end position="201"/>
    </location>
</feature>
<gene>
    <name evidence="10" type="ORF">DBZ45_17605</name>
</gene>
<sequence length="315" mass="34238">MTTTSEMAQVSQPAASTVPPKATSRAIRSKNRIDPTYYWMVVPVLALFAFFITLPALVGVFFSLTNYAGYGDWKFIGLSNYVNIFKDPAILQSYIFTFVFALTTTVVVNIVALAIALGLNAKIKWRTGIRTVFFIPMVLSALVVSFVFNYLFSNTLPVLADRFGVTPLATSILANENLAWLAIVLVTVWQAAPGATIIYLAGLQSVPAEVYEAADLDGAGSFRQFLSLTLPLILGYLVINVILGFKGFLGTYEIIVGLTGGGPGMATQSVAMRIFSGFTGGDYSYQMANAVIYFLITLLISVIQLRLIQRRGVSL</sequence>
<dbReference type="PROSITE" id="PS50928">
    <property type="entry name" value="ABC_TM1"/>
    <property type="match status" value="1"/>
</dbReference>
<dbReference type="Pfam" id="PF00528">
    <property type="entry name" value="BPD_transp_1"/>
    <property type="match status" value="1"/>
</dbReference>
<dbReference type="GO" id="GO:0005886">
    <property type="term" value="C:plasma membrane"/>
    <property type="evidence" value="ECO:0007669"/>
    <property type="project" value="UniProtKB-SubCell"/>
</dbReference>
<dbReference type="RefSeq" id="WP_111905144.1">
    <property type="nucleotide sequence ID" value="NZ_QLNP01000098.1"/>
</dbReference>
<accession>A0A328HBL0</accession>
<evidence type="ECO:0000313" key="11">
    <source>
        <dbReference type="Proteomes" id="UP000249166"/>
    </source>
</evidence>
<feature type="domain" description="ABC transmembrane type-1" evidence="9">
    <location>
        <begin position="94"/>
        <end position="304"/>
    </location>
</feature>
<dbReference type="InterPro" id="IPR000515">
    <property type="entry name" value="MetI-like"/>
</dbReference>
<comment type="subcellular location">
    <subcellularLocation>
        <location evidence="1 7">Cell membrane</location>
        <topology evidence="1 7">Multi-pass membrane protein</topology>
    </subcellularLocation>
</comment>
<name>A0A328HBL0_ARTGO</name>
<evidence type="ECO:0000259" key="9">
    <source>
        <dbReference type="PROSITE" id="PS50928"/>
    </source>
</evidence>